<dbReference type="Gene3D" id="3.40.50.1000">
    <property type="entry name" value="HAD superfamily/HAD-like"/>
    <property type="match status" value="1"/>
</dbReference>
<dbReference type="SFLD" id="SFLDG01135">
    <property type="entry name" value="C1.5.6:_HAD__Beta-PGM__Phospha"/>
    <property type="match status" value="1"/>
</dbReference>
<dbReference type="InterPro" id="IPR036412">
    <property type="entry name" value="HAD-like_sf"/>
</dbReference>
<sequence length="217" mass="24717">MTNKKAIIFDMDGVLIDSEKYWKQAEYEVFTSLGVKVTDEYSKITKSMTTAEVTQFWHDKYPWKNKDAAVVEQMVISRVIELIETENCQINGVKSFIEKLKTRKYKIGLATNSPSRIIPVVLKKLDILHLFDSILSAEFEKKGKPDPAVYYRAAEKLSAKPEDCIVIEDSYTGMLAAKNAGMTVVAFTNGNKEIDCKIADYKMDSFENNEIELLKMN</sequence>
<dbReference type="SUPFAM" id="SSF56784">
    <property type="entry name" value="HAD-like"/>
    <property type="match status" value="1"/>
</dbReference>
<dbReference type="EMBL" id="MVDE01000006">
    <property type="protein sequence ID" value="PKQ67976.1"/>
    <property type="molecule type" value="Genomic_DNA"/>
</dbReference>
<dbReference type="InterPro" id="IPR051600">
    <property type="entry name" value="Beta-PGM-like"/>
</dbReference>
<keyword evidence="6" id="KW-0378">Hydrolase</keyword>
<accession>A0A2N3ICE2</accession>
<proteinExistence type="inferred from homology"/>
<dbReference type="AlphaFoldDB" id="A0A2N3ICE2"/>
<dbReference type="InterPro" id="IPR006439">
    <property type="entry name" value="HAD-SF_hydro_IA"/>
</dbReference>
<dbReference type="NCBIfam" id="TIGR01509">
    <property type="entry name" value="HAD-SF-IA-v3"/>
    <property type="match status" value="1"/>
</dbReference>
<dbReference type="PANTHER" id="PTHR46193">
    <property type="entry name" value="6-PHOSPHOGLUCONATE PHOSPHATASE"/>
    <property type="match status" value="1"/>
</dbReference>
<dbReference type="NCBIfam" id="TIGR01549">
    <property type="entry name" value="HAD-SF-IA-v1"/>
    <property type="match status" value="1"/>
</dbReference>
<dbReference type="InterPro" id="IPR041492">
    <property type="entry name" value="HAD_2"/>
</dbReference>
<gene>
    <name evidence="6" type="ORF">BZG01_06330</name>
</gene>
<dbReference type="PANTHER" id="PTHR46193:SF18">
    <property type="entry name" value="HEXITOL PHOSPHATASE B"/>
    <property type="match status" value="1"/>
</dbReference>
<evidence type="ECO:0000256" key="4">
    <source>
        <dbReference type="ARBA" id="ARBA00022842"/>
    </source>
</evidence>
<dbReference type="Pfam" id="PF13419">
    <property type="entry name" value="HAD_2"/>
    <property type="match status" value="1"/>
</dbReference>
<keyword evidence="3" id="KW-0479">Metal-binding</keyword>
<reference evidence="6 7" key="1">
    <citation type="journal article" date="2017" name="Front. Microbiol.">
        <title>Labilibaculum manganireducens gen. nov., sp. nov. and Labilibaculum filiforme sp. nov., Novel Bacteroidetes Isolated from Subsurface Sediments of the Baltic Sea.</title>
        <authorList>
            <person name="Vandieken V."/>
            <person name="Marshall I.P."/>
            <person name="Niemann H."/>
            <person name="Engelen B."/>
            <person name="Cypionka H."/>
        </authorList>
    </citation>
    <scope>NUCLEOTIDE SEQUENCE [LARGE SCALE GENOMIC DNA]</scope>
    <source>
        <strain evidence="6 7">59.10-2M</strain>
    </source>
</reference>
<evidence type="ECO:0000256" key="1">
    <source>
        <dbReference type="ARBA" id="ARBA00001946"/>
    </source>
</evidence>
<evidence type="ECO:0000313" key="6">
    <source>
        <dbReference type="EMBL" id="PKQ67976.1"/>
    </source>
</evidence>
<comment type="caution">
    <text evidence="6">The sequence shown here is derived from an EMBL/GenBank/DDBJ whole genome shotgun (WGS) entry which is preliminary data.</text>
</comment>
<comment type="cofactor">
    <cofactor evidence="1">
        <name>Mg(2+)</name>
        <dbReference type="ChEBI" id="CHEBI:18420"/>
    </cofactor>
</comment>
<name>A0A2N3ICE2_9BACT</name>
<dbReference type="GO" id="GO:0016787">
    <property type="term" value="F:hydrolase activity"/>
    <property type="evidence" value="ECO:0007669"/>
    <property type="project" value="UniProtKB-KW"/>
</dbReference>
<dbReference type="PRINTS" id="PR00413">
    <property type="entry name" value="HADHALOGNASE"/>
</dbReference>
<dbReference type="InterPro" id="IPR023198">
    <property type="entry name" value="PGP-like_dom2"/>
</dbReference>
<evidence type="ECO:0000256" key="3">
    <source>
        <dbReference type="ARBA" id="ARBA00022723"/>
    </source>
</evidence>
<dbReference type="Proteomes" id="UP000233618">
    <property type="component" value="Unassembled WGS sequence"/>
</dbReference>
<dbReference type="GO" id="GO:0046872">
    <property type="term" value="F:metal ion binding"/>
    <property type="evidence" value="ECO:0007669"/>
    <property type="project" value="UniProtKB-KW"/>
</dbReference>
<dbReference type="RefSeq" id="WP_101308985.1">
    <property type="nucleotide sequence ID" value="NZ_MVDE01000006.1"/>
</dbReference>
<evidence type="ECO:0000313" key="7">
    <source>
        <dbReference type="Proteomes" id="UP000233618"/>
    </source>
</evidence>
<protein>
    <submittedName>
        <fullName evidence="6">HAD family hydrolase</fullName>
    </submittedName>
</protein>
<dbReference type="NCBIfam" id="NF008087">
    <property type="entry name" value="PRK10826.1"/>
    <property type="match status" value="1"/>
</dbReference>
<dbReference type="InterPro" id="IPR023214">
    <property type="entry name" value="HAD_sf"/>
</dbReference>
<evidence type="ECO:0000256" key="5">
    <source>
        <dbReference type="ARBA" id="ARBA00023277"/>
    </source>
</evidence>
<organism evidence="6 7">
    <name type="scientific">Labilibaculum manganireducens</name>
    <dbReference type="NCBI Taxonomy" id="1940525"/>
    <lineage>
        <taxon>Bacteria</taxon>
        <taxon>Pseudomonadati</taxon>
        <taxon>Bacteroidota</taxon>
        <taxon>Bacteroidia</taxon>
        <taxon>Marinilabiliales</taxon>
        <taxon>Marinifilaceae</taxon>
        <taxon>Labilibaculum</taxon>
    </lineage>
</organism>
<evidence type="ECO:0000256" key="2">
    <source>
        <dbReference type="ARBA" id="ARBA00006171"/>
    </source>
</evidence>
<comment type="similarity">
    <text evidence="2">Belongs to the HAD-like hydrolase superfamily. CbbY/CbbZ/Gph/YieH family.</text>
</comment>
<keyword evidence="5" id="KW-0119">Carbohydrate metabolism</keyword>
<keyword evidence="7" id="KW-1185">Reference proteome</keyword>
<dbReference type="SFLD" id="SFLDG01129">
    <property type="entry name" value="C1.5:_HAD__Beta-PGM__Phosphata"/>
    <property type="match status" value="1"/>
</dbReference>
<keyword evidence="4" id="KW-0460">Magnesium</keyword>
<dbReference type="SFLD" id="SFLDS00003">
    <property type="entry name" value="Haloacid_Dehalogenase"/>
    <property type="match status" value="1"/>
</dbReference>
<dbReference type="Gene3D" id="1.10.150.240">
    <property type="entry name" value="Putative phosphatase, domain 2"/>
    <property type="match status" value="1"/>
</dbReference>